<evidence type="ECO:0000313" key="2">
    <source>
        <dbReference type="Proteomes" id="UP001317870"/>
    </source>
</evidence>
<protein>
    <recommendedName>
        <fullName evidence="3">DUF4254 domain-containing protein</fullName>
    </recommendedName>
</protein>
<keyword evidence="2" id="KW-1185">Reference proteome</keyword>
<evidence type="ECO:0008006" key="3">
    <source>
        <dbReference type="Google" id="ProtNLM"/>
    </source>
</evidence>
<proteinExistence type="predicted"/>
<reference evidence="1 2" key="1">
    <citation type="submission" date="2022-11" db="EMBL/GenBank/DDBJ databases">
        <title>Genome Sequencing of Nocardia sp. ON39_IFM12276 and assembly.</title>
        <authorList>
            <person name="Shimojima M."/>
            <person name="Toyokawa M."/>
            <person name="Uesaka K."/>
        </authorList>
    </citation>
    <scope>NUCLEOTIDE SEQUENCE [LARGE SCALE GENOMIC DNA]</scope>
    <source>
        <strain evidence="1 2">IFM 12276</strain>
    </source>
</reference>
<accession>A0ABM8D515</accession>
<organism evidence="1 2">
    <name type="scientific">Nocardia sputorum</name>
    <dbReference type="NCBI Taxonomy" id="2984338"/>
    <lineage>
        <taxon>Bacteria</taxon>
        <taxon>Bacillati</taxon>
        <taxon>Actinomycetota</taxon>
        <taxon>Actinomycetes</taxon>
        <taxon>Mycobacteriales</taxon>
        <taxon>Nocardiaceae</taxon>
        <taxon>Nocardia</taxon>
    </lineage>
</organism>
<dbReference type="EMBL" id="AP026978">
    <property type="protein sequence ID" value="BDU02492.1"/>
    <property type="molecule type" value="Genomic_DNA"/>
</dbReference>
<sequence length="180" mass="20373">MTTDSRSPLSGNQVRAPRLPGTRAFFDIFNARVEPADALMVSAVGLLGVWVRHYETRKPGRPMSQRLAYLMDLHIWAIDRYVEDILESARREGYRPTADAQEMHYSYGELVSLLTADFVRCRREERQPGGITEDQVLHHVRHWEGFNAMVEAVAAGQVRLRIPRTQQPGAAAAEPYDPAT</sequence>
<dbReference type="Proteomes" id="UP001317870">
    <property type="component" value="Chromosome"/>
</dbReference>
<name>A0ABM8D515_9NOCA</name>
<dbReference type="RefSeq" id="WP_281875569.1">
    <property type="nucleotide sequence ID" value="NZ_AP026978.1"/>
</dbReference>
<gene>
    <name evidence="1" type="ORF">IFM12276_55200</name>
</gene>
<evidence type="ECO:0000313" key="1">
    <source>
        <dbReference type="EMBL" id="BDU02492.1"/>
    </source>
</evidence>